<dbReference type="CDD" id="cd00093">
    <property type="entry name" value="HTH_XRE"/>
    <property type="match status" value="1"/>
</dbReference>
<dbReference type="SUPFAM" id="SSF47413">
    <property type="entry name" value="lambda repressor-like DNA-binding domains"/>
    <property type="match status" value="1"/>
</dbReference>
<dbReference type="EMBL" id="JADEVO010000012">
    <property type="protein sequence ID" value="MBN3965811.1"/>
    <property type="molecule type" value="Genomic_DNA"/>
</dbReference>
<dbReference type="InterPro" id="IPR010982">
    <property type="entry name" value="Lambda_DNA-bd_dom_sf"/>
</dbReference>
<dbReference type="Pfam" id="PF01381">
    <property type="entry name" value="HTH_3"/>
    <property type="match status" value="1"/>
</dbReference>
<name>A0ABS3AFS5_9PSED</name>
<feature type="domain" description="HTH cro/C1-type" evidence="2">
    <location>
        <begin position="18"/>
        <end position="72"/>
    </location>
</feature>
<proteinExistence type="predicted"/>
<organism evidence="4 5">
    <name type="scientific">Pseudomonas gregormendelii</name>
    <dbReference type="NCBI Taxonomy" id="1628277"/>
    <lineage>
        <taxon>Bacteria</taxon>
        <taxon>Pseudomonadati</taxon>
        <taxon>Pseudomonadota</taxon>
        <taxon>Gammaproteobacteria</taxon>
        <taxon>Pseudomonadales</taxon>
        <taxon>Pseudomonadaceae</taxon>
        <taxon>Pseudomonas</taxon>
    </lineage>
</organism>
<keyword evidence="1" id="KW-0238">DNA-binding</keyword>
<dbReference type="PANTHER" id="PTHR46558:SF11">
    <property type="entry name" value="HTH-TYPE TRANSCRIPTIONAL REGULATOR XRE"/>
    <property type="match status" value="1"/>
</dbReference>
<gene>
    <name evidence="3" type="ORF">IMW75_10970</name>
    <name evidence="4" type="ORF">IMW75_11025</name>
</gene>
<dbReference type="RefSeq" id="WP_205892618.1">
    <property type="nucleotide sequence ID" value="NZ_JADEVO010000012.1"/>
</dbReference>
<evidence type="ECO:0000313" key="3">
    <source>
        <dbReference type="EMBL" id="MBN3965800.1"/>
    </source>
</evidence>
<protein>
    <submittedName>
        <fullName evidence="4">Helix-turn-helix transcriptional regulator</fullName>
    </submittedName>
</protein>
<keyword evidence="5" id="KW-1185">Reference proteome</keyword>
<dbReference type="InterPro" id="IPR001387">
    <property type="entry name" value="Cro/C1-type_HTH"/>
</dbReference>
<accession>A0ABS3AFS5</accession>
<dbReference type="PROSITE" id="PS50943">
    <property type="entry name" value="HTH_CROC1"/>
    <property type="match status" value="1"/>
</dbReference>
<dbReference type="EMBL" id="JADEVO010000012">
    <property type="protein sequence ID" value="MBN3965800.1"/>
    <property type="molecule type" value="Genomic_DNA"/>
</dbReference>
<evidence type="ECO:0000313" key="4">
    <source>
        <dbReference type="EMBL" id="MBN3965811.1"/>
    </source>
</evidence>
<evidence type="ECO:0000313" key="5">
    <source>
        <dbReference type="Proteomes" id="UP000772591"/>
    </source>
</evidence>
<dbReference type="PANTHER" id="PTHR46558">
    <property type="entry name" value="TRACRIPTIONAL REGULATORY PROTEIN-RELATED-RELATED"/>
    <property type="match status" value="1"/>
</dbReference>
<comment type="caution">
    <text evidence="4">The sequence shown here is derived from an EMBL/GenBank/DDBJ whole genome shotgun (WGS) entry which is preliminary data.</text>
</comment>
<sequence length="123" mass="13435">MEEIGNESDLTMTIGENLRKAREAAGLTQHKAWEAAGISESSYKGYEAGKATPPGDKIATLAKIFGVSTDELLLDESERTNSAEFSAIWRRLDLLPVELQQQAKVAMRGVLMGIEQEALRRAG</sequence>
<reference evidence="4 5" key="1">
    <citation type="journal article" date="2021" name="Int. J. Syst. Evol. Microbiol.">
        <title>Pseudomonas piscium sp. nov., Pseudomonas pisciculturae sp. nov., Pseudomonas mucoides sp. nov. and Pseudomonas neuropathica sp. nov. isolated from rainbow trout.</title>
        <authorList>
            <person name="Duman M."/>
            <person name="Mulet M."/>
            <person name="Altun S."/>
            <person name="Saticioglu I.B."/>
            <person name="Gomila M."/>
            <person name="Lalucat J."/>
            <person name="Garcia-Valdes E."/>
        </authorList>
    </citation>
    <scope>NUCLEOTIDE SEQUENCE [LARGE SCALE GENOMIC DNA]</scope>
    <source>
        <strain evidence="4 5">LMG 28632</strain>
    </source>
</reference>
<dbReference type="Gene3D" id="1.10.260.40">
    <property type="entry name" value="lambda repressor-like DNA-binding domains"/>
    <property type="match status" value="1"/>
</dbReference>
<evidence type="ECO:0000256" key="1">
    <source>
        <dbReference type="ARBA" id="ARBA00023125"/>
    </source>
</evidence>
<evidence type="ECO:0000259" key="2">
    <source>
        <dbReference type="PROSITE" id="PS50943"/>
    </source>
</evidence>
<dbReference type="SMART" id="SM00530">
    <property type="entry name" value="HTH_XRE"/>
    <property type="match status" value="1"/>
</dbReference>
<dbReference type="Proteomes" id="UP000772591">
    <property type="component" value="Unassembled WGS sequence"/>
</dbReference>